<dbReference type="EMBL" id="MU806338">
    <property type="protein sequence ID" value="KAJ3836235.1"/>
    <property type="molecule type" value="Genomic_DNA"/>
</dbReference>
<dbReference type="InterPro" id="IPR001781">
    <property type="entry name" value="Znf_LIM"/>
</dbReference>
<accession>A0AA38UC67</accession>
<organism evidence="5 6">
    <name type="scientific">Lentinula raphanica</name>
    <dbReference type="NCBI Taxonomy" id="153919"/>
    <lineage>
        <taxon>Eukaryota</taxon>
        <taxon>Fungi</taxon>
        <taxon>Dikarya</taxon>
        <taxon>Basidiomycota</taxon>
        <taxon>Agaricomycotina</taxon>
        <taxon>Agaricomycetes</taxon>
        <taxon>Agaricomycetidae</taxon>
        <taxon>Agaricales</taxon>
        <taxon>Marasmiineae</taxon>
        <taxon>Omphalotaceae</taxon>
        <taxon>Lentinula</taxon>
    </lineage>
</organism>
<proteinExistence type="predicted"/>
<evidence type="ECO:0000256" key="2">
    <source>
        <dbReference type="ARBA" id="ARBA00022833"/>
    </source>
</evidence>
<evidence type="ECO:0000313" key="6">
    <source>
        <dbReference type="Proteomes" id="UP001163846"/>
    </source>
</evidence>
<dbReference type="Proteomes" id="UP001163846">
    <property type="component" value="Unassembled WGS sequence"/>
</dbReference>
<evidence type="ECO:0000256" key="3">
    <source>
        <dbReference type="PROSITE-ProRule" id="PRU00125"/>
    </source>
</evidence>
<gene>
    <name evidence="5" type="ORF">F5878DRAFT_541735</name>
</gene>
<dbReference type="Gene3D" id="2.10.110.10">
    <property type="entry name" value="Cysteine Rich Protein"/>
    <property type="match status" value="1"/>
</dbReference>
<dbReference type="GO" id="GO:0046872">
    <property type="term" value="F:metal ion binding"/>
    <property type="evidence" value="ECO:0007669"/>
    <property type="project" value="UniProtKB-KW"/>
</dbReference>
<protein>
    <recommendedName>
        <fullName evidence="4">LIM zinc-binding domain-containing protein</fullName>
    </recommendedName>
</protein>
<keyword evidence="6" id="KW-1185">Reference proteome</keyword>
<sequence>MTIYIFFLVNDRQPSSNFRCTGCSMPILQGFAEDESNESWHPECYVIHRSWNVKLVSTPRSFTSASLEDEERVRMERKVHRVSTVLSAFEQSSATHILDVYRALNEKRYLKAVRVAQKLILHVETLFAVMDDLDFQFARLRSQSLSYVDDAWELCRKVVDLFAVASRTSEGPGSLTTDLSKTVKNIAQNMKALIQRALSVALELGHETKGKSLEEMLDKLNYLLDTEAGNQPARKLVADCNLPGPASDATINPSTQGLMFGFRSLVPEHAGEFPFDGYVRGLQGEDQSNQLLADLCVKCGNIIEEECVRLGTYQRWHIECLKCTECGQSGKSREGISKQSASVHLYTYEVMPETTQSGKDKAASRAPIVFMCPDHAHAGSHRGFEIVHPVEQYAFLLHMALQRFYMWAAGASDYTYRIKQKDQGPGRPWQKDQHISQFGRTRGRSGTVQC</sequence>
<feature type="domain" description="LIM zinc-binding" evidence="4">
    <location>
        <begin position="294"/>
        <end position="357"/>
    </location>
</feature>
<keyword evidence="2 3" id="KW-0862">Zinc</keyword>
<dbReference type="AlphaFoldDB" id="A0AA38UC67"/>
<reference evidence="5" key="1">
    <citation type="submission" date="2022-08" db="EMBL/GenBank/DDBJ databases">
        <authorList>
            <consortium name="DOE Joint Genome Institute"/>
            <person name="Min B."/>
            <person name="Riley R."/>
            <person name="Sierra-Patev S."/>
            <person name="Naranjo-Ortiz M."/>
            <person name="Looney B."/>
            <person name="Konkel Z."/>
            <person name="Slot J.C."/>
            <person name="Sakamoto Y."/>
            <person name="Steenwyk J.L."/>
            <person name="Rokas A."/>
            <person name="Carro J."/>
            <person name="Camarero S."/>
            <person name="Ferreira P."/>
            <person name="Molpeceres G."/>
            <person name="Ruiz-Duenas F.J."/>
            <person name="Serrano A."/>
            <person name="Henrissat B."/>
            <person name="Drula E."/>
            <person name="Hughes K.W."/>
            <person name="Mata J.L."/>
            <person name="Ishikawa N.K."/>
            <person name="Vargas-Isla R."/>
            <person name="Ushijima S."/>
            <person name="Smith C.A."/>
            <person name="Ahrendt S."/>
            <person name="Andreopoulos W."/>
            <person name="He G."/>
            <person name="Labutti K."/>
            <person name="Lipzen A."/>
            <person name="Ng V."/>
            <person name="Sandor L."/>
            <person name="Barry K."/>
            <person name="Martinez A.T."/>
            <person name="Xiao Y."/>
            <person name="Gibbons J.G."/>
            <person name="Terashima K."/>
            <person name="Hibbett D.S."/>
            <person name="Grigoriev I.V."/>
        </authorList>
    </citation>
    <scope>NUCLEOTIDE SEQUENCE</scope>
    <source>
        <strain evidence="5">TFB9207</strain>
    </source>
</reference>
<comment type="caution">
    <text evidence="5">The sequence shown here is derived from an EMBL/GenBank/DDBJ whole genome shotgun (WGS) entry which is preliminary data.</text>
</comment>
<evidence type="ECO:0000313" key="5">
    <source>
        <dbReference type="EMBL" id="KAJ3836235.1"/>
    </source>
</evidence>
<evidence type="ECO:0000256" key="1">
    <source>
        <dbReference type="ARBA" id="ARBA00022723"/>
    </source>
</evidence>
<dbReference type="PROSITE" id="PS50023">
    <property type="entry name" value="LIM_DOMAIN_2"/>
    <property type="match status" value="1"/>
</dbReference>
<evidence type="ECO:0000259" key="4">
    <source>
        <dbReference type="PROSITE" id="PS50023"/>
    </source>
</evidence>
<name>A0AA38UC67_9AGAR</name>
<keyword evidence="1 3" id="KW-0479">Metal-binding</keyword>
<dbReference type="GO" id="GO:0030695">
    <property type="term" value="F:GTPase regulator activity"/>
    <property type="evidence" value="ECO:0007669"/>
    <property type="project" value="UniProtKB-ARBA"/>
</dbReference>
<keyword evidence="3" id="KW-0440">LIM domain</keyword>